<feature type="active site" description="Nucleophile" evidence="5">
    <location>
        <position position="434"/>
    </location>
</feature>
<dbReference type="GO" id="GO:0008173">
    <property type="term" value="F:RNA methyltransferase activity"/>
    <property type="evidence" value="ECO:0007669"/>
    <property type="project" value="InterPro"/>
</dbReference>
<evidence type="ECO:0000313" key="9">
    <source>
        <dbReference type="Proteomes" id="UP001200537"/>
    </source>
</evidence>
<feature type="binding site" evidence="5">
    <location>
        <begin position="314"/>
        <end position="320"/>
    </location>
    <ligand>
        <name>S-adenosyl-L-methionine</name>
        <dbReference type="ChEBI" id="CHEBI:59789"/>
    </ligand>
</feature>
<dbReference type="EMBL" id="JAKNHJ010000006">
    <property type="protein sequence ID" value="MCG4617686.1"/>
    <property type="molecule type" value="Genomic_DNA"/>
</dbReference>
<dbReference type="PANTHER" id="PTHR22807">
    <property type="entry name" value="NOP2 YEAST -RELATED NOL1/NOP2/FMU SUN DOMAIN-CONTAINING"/>
    <property type="match status" value="1"/>
</dbReference>
<dbReference type="GO" id="GO:0003723">
    <property type="term" value="F:RNA binding"/>
    <property type="evidence" value="ECO:0007669"/>
    <property type="project" value="UniProtKB-UniRule"/>
</dbReference>
<dbReference type="SUPFAM" id="SSF48013">
    <property type="entry name" value="NusB-like"/>
    <property type="match status" value="1"/>
</dbReference>
<gene>
    <name evidence="8" type="ORF">L0M99_04140</name>
</gene>
<protein>
    <submittedName>
        <fullName evidence="8">16S rRNA methyltransferase</fullName>
    </submittedName>
</protein>
<keyword evidence="1 5" id="KW-0489">Methyltransferase</keyword>
<evidence type="ECO:0000256" key="2">
    <source>
        <dbReference type="ARBA" id="ARBA00022679"/>
    </source>
</evidence>
<dbReference type="Pfam" id="PF01029">
    <property type="entry name" value="NusB"/>
    <property type="match status" value="1"/>
</dbReference>
<dbReference type="RefSeq" id="WP_238127853.1">
    <property type="nucleotide sequence ID" value="NZ_JAGZVZ010000010.1"/>
</dbReference>
<feature type="domain" description="SAM-dependent MTase RsmB/NOP-type" evidence="7">
    <location>
        <begin position="221"/>
        <end position="504"/>
    </location>
</feature>
<dbReference type="InterPro" id="IPR006027">
    <property type="entry name" value="NusB_RsmB_TIM44"/>
</dbReference>
<comment type="caution">
    <text evidence="8">The sequence shown here is derived from an EMBL/GenBank/DDBJ whole genome shotgun (WGS) entry which is preliminary data.</text>
</comment>
<dbReference type="SUPFAM" id="SSF53335">
    <property type="entry name" value="S-adenosyl-L-methionine-dependent methyltransferases"/>
    <property type="match status" value="1"/>
</dbReference>
<feature type="binding site" evidence="5">
    <location>
        <position position="339"/>
    </location>
    <ligand>
        <name>S-adenosyl-L-methionine</name>
        <dbReference type="ChEBI" id="CHEBI:59789"/>
    </ligand>
</feature>
<dbReference type="Pfam" id="PF01189">
    <property type="entry name" value="Methyltr_RsmB-F"/>
    <property type="match status" value="1"/>
</dbReference>
<feature type="compositionally biased region" description="Basic residues" evidence="6">
    <location>
        <begin position="14"/>
        <end position="26"/>
    </location>
</feature>
<dbReference type="InterPro" id="IPR035926">
    <property type="entry name" value="NusB-like_sf"/>
</dbReference>
<dbReference type="Proteomes" id="UP001200537">
    <property type="component" value="Unassembled WGS sequence"/>
</dbReference>
<evidence type="ECO:0000256" key="1">
    <source>
        <dbReference type="ARBA" id="ARBA00022603"/>
    </source>
</evidence>
<dbReference type="InterPro" id="IPR023267">
    <property type="entry name" value="RCMT"/>
</dbReference>
<reference evidence="8" key="1">
    <citation type="submission" date="2022-01" db="EMBL/GenBank/DDBJ databases">
        <title>Collection of gut derived symbiotic bacterial strains cultured from healthy donors.</title>
        <authorList>
            <person name="Lin H."/>
            <person name="Kohout C."/>
            <person name="Waligurski E."/>
            <person name="Pamer E.G."/>
        </authorList>
    </citation>
    <scope>NUCLEOTIDE SEQUENCE</scope>
    <source>
        <strain evidence="8">DFI.7.46</strain>
    </source>
</reference>
<dbReference type="GO" id="GO:0001510">
    <property type="term" value="P:RNA methylation"/>
    <property type="evidence" value="ECO:0007669"/>
    <property type="project" value="InterPro"/>
</dbReference>
<dbReference type="Gene3D" id="3.40.50.150">
    <property type="entry name" value="Vaccinia Virus protein VP39"/>
    <property type="match status" value="1"/>
</dbReference>
<evidence type="ECO:0000313" key="8">
    <source>
        <dbReference type="EMBL" id="MCG4617686.1"/>
    </source>
</evidence>
<keyword evidence="4 5" id="KW-0694">RNA-binding</keyword>
<proteinExistence type="inferred from homology"/>
<evidence type="ECO:0000256" key="5">
    <source>
        <dbReference type="PROSITE-ProRule" id="PRU01023"/>
    </source>
</evidence>
<dbReference type="PRINTS" id="PR02008">
    <property type="entry name" value="RCMTFAMILY"/>
</dbReference>
<dbReference type="Gene3D" id="1.10.940.10">
    <property type="entry name" value="NusB-like"/>
    <property type="match status" value="1"/>
</dbReference>
<sequence length="504" mass="55285">MRPDRPSKEYSPRKSPRGNQRKKRGGNRFEPEEWRPQTDRVRTLVFQVLLAVETKDAYANLLLPPRLTRAHIAGRDAGFATELTYGTLRSQGFYDWIIDECSTRPVAALEKEVLIILRMGLHQLLNMRVPTHAAVSESVNLTKQEANEGAAGLVNGVLRQAVRLADSGELESRLDALSASRRLAIEYSHPAWIIAAYRAALSEHAKLGAQIPSDDDSLTALLAENNRAPYINLVARPGLVDREELADAVEDMEQDVAYSTLSPWGLIVSGGDPASLEEVRQARAGVEDQGSQLVAGIAATYPLEGSDQNWLDLCAGPGGKAALMAALGRQRGAQLVANEISPHRAKLVEDSVQALDNVQVTQKDGTQFPLREGGYDRVLVDAPCTGLGALRRHPESRYRARNETIPDITDLQERLLNRALDVCRPGGLVIYATCSPHPAETTFLVERVLKARGDGQLQELTPVWDQLIDADAWPQGLGCADKYLQLWPHIHASDAMFAAVISKN</sequence>
<dbReference type="InterPro" id="IPR001678">
    <property type="entry name" value="MeTrfase_RsmB-F_NOP2_dom"/>
</dbReference>
<comment type="similarity">
    <text evidence="5">Belongs to the class I-like SAM-binding methyltransferase superfamily. RsmB/NOP family.</text>
</comment>
<evidence type="ECO:0000256" key="6">
    <source>
        <dbReference type="SAM" id="MobiDB-lite"/>
    </source>
</evidence>
<dbReference type="AlphaFoldDB" id="A0AAJ1BBN7"/>
<feature type="binding site" evidence="5">
    <location>
        <position position="364"/>
    </location>
    <ligand>
        <name>S-adenosyl-L-methionine</name>
        <dbReference type="ChEBI" id="CHEBI:59789"/>
    </ligand>
</feature>
<name>A0AAJ1BBN7_9ACTO</name>
<evidence type="ECO:0000256" key="4">
    <source>
        <dbReference type="ARBA" id="ARBA00022884"/>
    </source>
</evidence>
<keyword evidence="2 5" id="KW-0808">Transferase</keyword>
<evidence type="ECO:0000256" key="3">
    <source>
        <dbReference type="ARBA" id="ARBA00022691"/>
    </source>
</evidence>
<organism evidence="8 9">
    <name type="scientific">Varibaculum cambriense</name>
    <dbReference type="NCBI Taxonomy" id="184870"/>
    <lineage>
        <taxon>Bacteria</taxon>
        <taxon>Bacillati</taxon>
        <taxon>Actinomycetota</taxon>
        <taxon>Actinomycetes</taxon>
        <taxon>Actinomycetales</taxon>
        <taxon>Actinomycetaceae</taxon>
        <taxon>Varibaculum</taxon>
    </lineage>
</organism>
<dbReference type="CDD" id="cd02440">
    <property type="entry name" value="AdoMet_MTases"/>
    <property type="match status" value="1"/>
</dbReference>
<feature type="binding site" evidence="5">
    <location>
        <position position="381"/>
    </location>
    <ligand>
        <name>S-adenosyl-L-methionine</name>
        <dbReference type="ChEBI" id="CHEBI:59789"/>
    </ligand>
</feature>
<dbReference type="InterPro" id="IPR049560">
    <property type="entry name" value="MeTrfase_RsmB-F_NOP2_cat"/>
</dbReference>
<evidence type="ECO:0000259" key="7">
    <source>
        <dbReference type="PROSITE" id="PS51686"/>
    </source>
</evidence>
<dbReference type="InterPro" id="IPR029063">
    <property type="entry name" value="SAM-dependent_MTases_sf"/>
</dbReference>
<accession>A0AAJ1BBN7</accession>
<feature type="compositionally biased region" description="Basic and acidic residues" evidence="6">
    <location>
        <begin position="1"/>
        <end position="12"/>
    </location>
</feature>
<feature type="region of interest" description="Disordered" evidence="6">
    <location>
        <begin position="1"/>
        <end position="35"/>
    </location>
</feature>
<dbReference type="PANTHER" id="PTHR22807:SF53">
    <property type="entry name" value="RIBOSOMAL RNA SMALL SUBUNIT METHYLTRANSFERASE B-RELATED"/>
    <property type="match status" value="1"/>
</dbReference>
<dbReference type="GO" id="GO:0006355">
    <property type="term" value="P:regulation of DNA-templated transcription"/>
    <property type="evidence" value="ECO:0007669"/>
    <property type="project" value="InterPro"/>
</dbReference>
<keyword evidence="3 5" id="KW-0949">S-adenosyl-L-methionine</keyword>
<dbReference type="PROSITE" id="PS51686">
    <property type="entry name" value="SAM_MT_RSMB_NOP"/>
    <property type="match status" value="1"/>
</dbReference>